<dbReference type="InterPro" id="IPR050260">
    <property type="entry name" value="FAD-bd_OxRdtase"/>
</dbReference>
<evidence type="ECO:0000256" key="2">
    <source>
        <dbReference type="ARBA" id="ARBA00009130"/>
    </source>
</evidence>
<evidence type="ECO:0000313" key="10">
    <source>
        <dbReference type="Proteomes" id="UP000290985"/>
    </source>
</evidence>
<dbReference type="EMBL" id="LR215036">
    <property type="protein sequence ID" value="VEU74695.1"/>
    <property type="molecule type" value="Genomic_DNA"/>
</dbReference>
<dbReference type="AlphaFoldDB" id="A0A449B2B9"/>
<dbReference type="Proteomes" id="UP000290985">
    <property type="component" value="Chromosome"/>
</dbReference>
<dbReference type="PRINTS" id="PR00368">
    <property type="entry name" value="FADPNR"/>
</dbReference>
<dbReference type="PANTHER" id="PTHR43429:SF1">
    <property type="entry name" value="NAD(P)H SULFUR OXIDOREDUCTASE (COA-DEPENDENT)"/>
    <property type="match status" value="1"/>
</dbReference>
<evidence type="ECO:0000259" key="7">
    <source>
        <dbReference type="Pfam" id="PF02852"/>
    </source>
</evidence>
<evidence type="ECO:0000256" key="6">
    <source>
        <dbReference type="ARBA" id="ARBA00023284"/>
    </source>
</evidence>
<dbReference type="SUPFAM" id="SSF51905">
    <property type="entry name" value="FAD/NAD(P)-binding domain"/>
    <property type="match status" value="1"/>
</dbReference>
<keyword evidence="4" id="KW-0274">FAD</keyword>
<reference evidence="9 10" key="1">
    <citation type="submission" date="2019-01" db="EMBL/GenBank/DDBJ databases">
        <authorList>
            <consortium name="Pathogen Informatics"/>
        </authorList>
    </citation>
    <scope>NUCLEOTIDE SEQUENCE [LARGE SCALE GENOMIC DNA]</scope>
    <source>
        <strain evidence="9 10">NCTC10181</strain>
    </source>
</reference>
<gene>
    <name evidence="9" type="primary">MCYN0515</name>
    <name evidence="9" type="ORF">NCTC10181_00554</name>
</gene>
<dbReference type="EC" id="1.6.99.3" evidence="9"/>
<evidence type="ECO:0000256" key="1">
    <source>
        <dbReference type="ARBA" id="ARBA00001974"/>
    </source>
</evidence>
<dbReference type="InterPro" id="IPR023753">
    <property type="entry name" value="FAD/NAD-binding_dom"/>
</dbReference>
<comment type="cofactor">
    <cofactor evidence="1">
        <name>FAD</name>
        <dbReference type="ChEBI" id="CHEBI:57692"/>
    </cofactor>
</comment>
<evidence type="ECO:0000259" key="8">
    <source>
        <dbReference type="Pfam" id="PF07992"/>
    </source>
</evidence>
<evidence type="ECO:0000256" key="4">
    <source>
        <dbReference type="ARBA" id="ARBA00022827"/>
    </source>
</evidence>
<keyword evidence="5 9" id="KW-0560">Oxidoreductase</keyword>
<accession>A0A449B2B9</accession>
<protein>
    <submittedName>
        <fullName evidence="9">NADH oxidase</fullName>
        <ecNumber evidence="9">1.6.99.3</ecNumber>
    </submittedName>
</protein>
<dbReference type="KEGG" id="mcit:NCTC10181_00554"/>
<dbReference type="PANTHER" id="PTHR43429">
    <property type="entry name" value="PYRIDINE NUCLEOTIDE-DISULFIDE OXIDOREDUCTASE DOMAIN-CONTAINING"/>
    <property type="match status" value="1"/>
</dbReference>
<keyword evidence="10" id="KW-1185">Reference proteome</keyword>
<dbReference type="RefSeq" id="WP_129725502.1">
    <property type="nucleotide sequence ID" value="NZ_LR215036.1"/>
</dbReference>
<dbReference type="InterPro" id="IPR004099">
    <property type="entry name" value="Pyr_nucl-diS_OxRdtase_dimer"/>
</dbReference>
<evidence type="ECO:0000256" key="5">
    <source>
        <dbReference type="ARBA" id="ARBA00023002"/>
    </source>
</evidence>
<dbReference type="SUPFAM" id="SSF55424">
    <property type="entry name" value="FAD/NAD-linked reductases, dimerisation (C-terminal) domain"/>
    <property type="match status" value="1"/>
</dbReference>
<dbReference type="InterPro" id="IPR016156">
    <property type="entry name" value="FAD/NAD-linked_Rdtase_dimer_sf"/>
</dbReference>
<sequence>MKILVVGANHAGTSFLRTLQTIKAQDNVVVYDRNTNTSFLGCGIALWVGGEFTSPEGLFYSSPKILREEYNVDLKTEHEVLKIDRHKKEVLVKDLTTGKEFTDNYDKLVFAGGTWPIEPPFKGREYKNIMLSKLFQHAEKILEAANDKNVKDVVIVGAGYIGVELVEAFNIKGKNVTLIDLQERVVPNYFDPEFTDVMEKRMKEAGVKLQLGESVVEFKSKDGEYVSSVVTNKGEYKADLVILSIGFKPRTEALEDVEKLANGAVLVDQYQRSVSDKDIYVIGDSASMMNQVSGQHCHAALATNAVKTGLVAAMSLSGIDIPFPGVVGTNAINVFDCHYASTGMTKKSAERFGLTNVAEEYFIDNDRPEFMKEHDKVAIKLTYDKTTYKLLGVQIGSWGKFYHTEVIFMFALAIQKGLTLPEIALTDVYFLPHFNKPFNFFLVPLLNAIGVKYKK</sequence>
<proteinExistence type="inferred from homology"/>
<organism evidence="9 10">
    <name type="scientific">Mycoplasmopsis citelli</name>
    <dbReference type="NCBI Taxonomy" id="171281"/>
    <lineage>
        <taxon>Bacteria</taxon>
        <taxon>Bacillati</taxon>
        <taxon>Mycoplasmatota</taxon>
        <taxon>Mycoplasmoidales</taxon>
        <taxon>Metamycoplasmataceae</taxon>
        <taxon>Mycoplasmopsis</taxon>
    </lineage>
</organism>
<comment type="similarity">
    <text evidence="2">Belongs to the class-III pyridine nucleotide-disulfide oxidoreductase family.</text>
</comment>
<dbReference type="Pfam" id="PF07992">
    <property type="entry name" value="Pyr_redox_2"/>
    <property type="match status" value="1"/>
</dbReference>
<evidence type="ECO:0000313" key="9">
    <source>
        <dbReference type="EMBL" id="VEU74695.1"/>
    </source>
</evidence>
<keyword evidence="3" id="KW-0285">Flavoprotein</keyword>
<feature type="domain" description="Pyridine nucleotide-disulphide oxidoreductase dimerisation" evidence="7">
    <location>
        <begin position="334"/>
        <end position="434"/>
    </location>
</feature>
<feature type="domain" description="FAD/NAD(P)-binding" evidence="8">
    <location>
        <begin position="1"/>
        <end position="307"/>
    </location>
</feature>
<name>A0A449B2B9_9BACT</name>
<evidence type="ECO:0000256" key="3">
    <source>
        <dbReference type="ARBA" id="ARBA00022630"/>
    </source>
</evidence>
<dbReference type="Gene3D" id="3.50.50.60">
    <property type="entry name" value="FAD/NAD(P)-binding domain"/>
    <property type="match status" value="2"/>
</dbReference>
<dbReference type="InterPro" id="IPR036188">
    <property type="entry name" value="FAD/NAD-bd_sf"/>
</dbReference>
<dbReference type="Pfam" id="PF02852">
    <property type="entry name" value="Pyr_redox_dim"/>
    <property type="match status" value="1"/>
</dbReference>
<dbReference type="GO" id="GO:0016491">
    <property type="term" value="F:oxidoreductase activity"/>
    <property type="evidence" value="ECO:0007669"/>
    <property type="project" value="UniProtKB-KW"/>
</dbReference>
<keyword evidence="6" id="KW-0676">Redox-active center</keyword>
<dbReference type="OrthoDB" id="9792592at2"/>